<gene>
    <name evidence="16" type="primary">pax3-b</name>
    <name evidence="16" type="ORF">AWC38_SpisGene680</name>
</gene>
<evidence type="ECO:0000256" key="4">
    <source>
        <dbReference type="ARBA" id="ARBA00022724"/>
    </source>
</evidence>
<evidence type="ECO:0000256" key="2">
    <source>
        <dbReference type="ARBA" id="ARBA00005733"/>
    </source>
</evidence>
<evidence type="ECO:0000256" key="10">
    <source>
        <dbReference type="PROSITE-ProRule" id="PRU00108"/>
    </source>
</evidence>
<evidence type="ECO:0000256" key="8">
    <source>
        <dbReference type="ARBA" id="ARBA00023163"/>
    </source>
</evidence>
<dbReference type="GO" id="GO:0000981">
    <property type="term" value="F:DNA-binding transcription factor activity, RNA polymerase II-specific"/>
    <property type="evidence" value="ECO:0007669"/>
    <property type="project" value="InterPro"/>
</dbReference>
<keyword evidence="9 10" id="KW-0539">Nucleus</keyword>
<dbReference type="PRINTS" id="PR00027">
    <property type="entry name" value="PAIREDBOX"/>
</dbReference>
<dbReference type="PROSITE" id="PS51057">
    <property type="entry name" value="PAIRED_2"/>
    <property type="match status" value="1"/>
</dbReference>
<keyword evidence="8" id="KW-0804">Transcription</keyword>
<name>A0A2B4T070_STYPI</name>
<dbReference type="Gene3D" id="1.10.10.60">
    <property type="entry name" value="Homeodomain-like"/>
    <property type="match status" value="1"/>
</dbReference>
<dbReference type="InterPro" id="IPR009057">
    <property type="entry name" value="Homeodomain-like_sf"/>
</dbReference>
<dbReference type="SMART" id="SM00351">
    <property type="entry name" value="PAX"/>
    <property type="match status" value="1"/>
</dbReference>
<dbReference type="SUPFAM" id="SSF46689">
    <property type="entry name" value="Homeodomain-like"/>
    <property type="match status" value="2"/>
</dbReference>
<feature type="region of interest" description="Disordered" evidence="12">
    <location>
        <begin position="86"/>
        <end position="126"/>
    </location>
</feature>
<dbReference type="Gene3D" id="3.30.420.10">
    <property type="entry name" value="Ribonuclease H-like superfamily/Ribonuclease H"/>
    <property type="match status" value="1"/>
</dbReference>
<evidence type="ECO:0000259" key="15">
    <source>
        <dbReference type="PROSITE" id="PS51057"/>
    </source>
</evidence>
<keyword evidence="3" id="KW-0217">Developmental protein</keyword>
<feature type="compositionally biased region" description="Basic and acidic residues" evidence="12">
    <location>
        <begin position="100"/>
        <end position="126"/>
    </location>
</feature>
<organism evidence="16 17">
    <name type="scientific">Stylophora pistillata</name>
    <name type="common">Smooth cauliflower coral</name>
    <dbReference type="NCBI Taxonomy" id="50429"/>
    <lineage>
        <taxon>Eukaryota</taxon>
        <taxon>Metazoa</taxon>
        <taxon>Cnidaria</taxon>
        <taxon>Anthozoa</taxon>
        <taxon>Hexacorallia</taxon>
        <taxon>Scleractinia</taxon>
        <taxon>Astrocoeniina</taxon>
        <taxon>Pocilloporidae</taxon>
        <taxon>Stylophora</taxon>
    </lineage>
</organism>
<dbReference type="InterPro" id="IPR036388">
    <property type="entry name" value="WH-like_DNA-bd_sf"/>
</dbReference>
<dbReference type="SUPFAM" id="SSF53098">
    <property type="entry name" value="Ribonuclease H-like"/>
    <property type="match status" value="1"/>
</dbReference>
<keyword evidence="4" id="KW-0563">Paired box</keyword>
<accession>A0A2B4T070</accession>
<evidence type="ECO:0000313" key="17">
    <source>
        <dbReference type="Proteomes" id="UP000225706"/>
    </source>
</evidence>
<protein>
    <submittedName>
        <fullName evidence="16">Paired box protein Pax-3-B</fullName>
    </submittedName>
</protein>
<dbReference type="PROSITE" id="PS50994">
    <property type="entry name" value="INTEGRASE"/>
    <property type="match status" value="1"/>
</dbReference>
<evidence type="ECO:0000256" key="12">
    <source>
        <dbReference type="SAM" id="MobiDB-lite"/>
    </source>
</evidence>
<dbReference type="Gene3D" id="1.10.10.10">
    <property type="entry name" value="Winged helix-like DNA-binding domain superfamily/Winged helix DNA-binding domain"/>
    <property type="match status" value="2"/>
</dbReference>
<evidence type="ECO:0000256" key="9">
    <source>
        <dbReference type="ARBA" id="ARBA00023242"/>
    </source>
</evidence>
<evidence type="ECO:0000313" key="16">
    <source>
        <dbReference type="EMBL" id="PFX34510.1"/>
    </source>
</evidence>
<keyword evidence="5" id="KW-0805">Transcription regulation</keyword>
<dbReference type="InterPro" id="IPR043565">
    <property type="entry name" value="PAX_fam"/>
</dbReference>
<reference evidence="17" key="1">
    <citation type="journal article" date="2017" name="bioRxiv">
        <title>Comparative analysis of the genomes of Stylophora pistillata and Acropora digitifera provides evidence for extensive differences between species of corals.</title>
        <authorList>
            <person name="Voolstra C.R."/>
            <person name="Li Y."/>
            <person name="Liew Y.J."/>
            <person name="Baumgarten S."/>
            <person name="Zoccola D."/>
            <person name="Flot J.-F."/>
            <person name="Tambutte S."/>
            <person name="Allemand D."/>
            <person name="Aranda M."/>
        </authorList>
    </citation>
    <scope>NUCLEOTIDE SEQUENCE [LARGE SCALE GENOMIC DNA]</scope>
</reference>
<dbReference type="InterPro" id="IPR017970">
    <property type="entry name" value="Homeobox_CS"/>
</dbReference>
<dbReference type="GO" id="GO:0015074">
    <property type="term" value="P:DNA integration"/>
    <property type="evidence" value="ECO:0007669"/>
    <property type="project" value="InterPro"/>
</dbReference>
<feature type="domain" description="Paired" evidence="15">
    <location>
        <begin position="257"/>
        <end position="383"/>
    </location>
</feature>
<keyword evidence="7 10" id="KW-0371">Homeobox</keyword>
<keyword evidence="6 10" id="KW-0238">DNA-binding</keyword>
<dbReference type="InterPro" id="IPR001356">
    <property type="entry name" value="HD"/>
</dbReference>
<evidence type="ECO:0000256" key="5">
    <source>
        <dbReference type="ARBA" id="ARBA00023015"/>
    </source>
</evidence>
<dbReference type="GO" id="GO:0005634">
    <property type="term" value="C:nucleus"/>
    <property type="evidence" value="ECO:0007669"/>
    <property type="project" value="UniProtKB-SubCell"/>
</dbReference>
<comment type="caution">
    <text evidence="16">The sequence shown here is derived from an EMBL/GenBank/DDBJ whole genome shotgun (WGS) entry which is preliminary data.</text>
</comment>
<evidence type="ECO:0000256" key="11">
    <source>
        <dbReference type="RuleBase" id="RU000682"/>
    </source>
</evidence>
<dbReference type="AlphaFoldDB" id="A0A2B4T070"/>
<dbReference type="PANTHER" id="PTHR45636:SF49">
    <property type="entry name" value="PAIRED BOX PROTEIN 3 HOMOLOG"/>
    <property type="match status" value="1"/>
</dbReference>
<evidence type="ECO:0000256" key="1">
    <source>
        <dbReference type="ARBA" id="ARBA00004123"/>
    </source>
</evidence>
<dbReference type="InterPro" id="IPR001584">
    <property type="entry name" value="Integrase_cat-core"/>
</dbReference>
<dbReference type="InterPro" id="IPR036397">
    <property type="entry name" value="RNaseH_sf"/>
</dbReference>
<feature type="domain" description="Integrase catalytic" evidence="14">
    <location>
        <begin position="1"/>
        <end position="78"/>
    </location>
</feature>
<dbReference type="FunFam" id="1.10.10.60:FF:000679">
    <property type="entry name" value="Homeobox protein aristaless"/>
    <property type="match status" value="1"/>
</dbReference>
<dbReference type="CDD" id="cd00086">
    <property type="entry name" value="homeodomain"/>
    <property type="match status" value="1"/>
</dbReference>
<evidence type="ECO:0000256" key="7">
    <source>
        <dbReference type="ARBA" id="ARBA00023155"/>
    </source>
</evidence>
<dbReference type="SMART" id="SM00389">
    <property type="entry name" value="HOX"/>
    <property type="match status" value="1"/>
</dbReference>
<dbReference type="EMBL" id="LSMT01000004">
    <property type="protein sequence ID" value="PFX34510.1"/>
    <property type="molecule type" value="Genomic_DNA"/>
</dbReference>
<dbReference type="InterPro" id="IPR012337">
    <property type="entry name" value="RNaseH-like_sf"/>
</dbReference>
<keyword evidence="17" id="KW-1185">Reference proteome</keyword>
<dbReference type="STRING" id="50429.A0A2B4T070"/>
<dbReference type="Pfam" id="PF00046">
    <property type="entry name" value="Homeodomain"/>
    <property type="match status" value="1"/>
</dbReference>
<comment type="similarity">
    <text evidence="2">Belongs to the paired homeobox family.</text>
</comment>
<sequence>MEEYLNEMGIEHRLTTPLWPRANGEVERQNSSLLKTMRVAHAEKRDWRLELNKYLLAYRSTPHVTTGQSSAELLFGRKLSTKLPEVADLEESENPGYQQARDRDAEKKQVGADHADKRHQAAEKGIQKGDFVLLEKRKENKLSPQYEKEPYQLQSQSDRALQSLQKYLVNKGVDKDSHPAQRLELVHGQWRSRALPSHSCYQGDQGELPDLMRDSVTRVYERRKRKMWCPVDIRDYTQWSGDRESVRVAQKSNPRRGQERVNQLGGVFVNGKPLPKALRIRIIQLARLGVRASDISRQLRISHGCVSKILNKFYETGSIEPGAIPSSKSRDVTPEITKRIEAFVYEQPDIFSWEVRDRLLSEGICIKANLPSMEAISRLLKSKSNKVNREFPHGSSANFEPSFFGSESAKQEQDITENPKFEASFSISNILNLAGKSEEIKACENGIQEEECEDVEIRDEKAERTSKGKQGLFSGRCNQELFFSRKPRRGRTKFSANQVEELERAFTKTHYPDVYTREELAQRLELSEARVQVWFSNRRARLRKEEYYTDTNQTSRELSKGSHSYPALTTSAATYTRIFFPNGASYIVPHY</sequence>
<proteinExistence type="inferred from homology"/>
<evidence type="ECO:0000256" key="3">
    <source>
        <dbReference type="ARBA" id="ARBA00022473"/>
    </source>
</evidence>
<comment type="subcellular location">
    <subcellularLocation>
        <location evidence="1 10 11">Nucleus</location>
    </subcellularLocation>
</comment>
<dbReference type="PROSITE" id="PS00027">
    <property type="entry name" value="HOMEOBOX_1"/>
    <property type="match status" value="1"/>
</dbReference>
<dbReference type="OrthoDB" id="5982521at2759"/>
<dbReference type="GO" id="GO:0000978">
    <property type="term" value="F:RNA polymerase II cis-regulatory region sequence-specific DNA binding"/>
    <property type="evidence" value="ECO:0007669"/>
    <property type="project" value="TreeGrafter"/>
</dbReference>
<feature type="DNA-binding region" description="Homeobox" evidence="10">
    <location>
        <begin position="487"/>
        <end position="546"/>
    </location>
</feature>
<dbReference type="PROSITE" id="PS50071">
    <property type="entry name" value="HOMEOBOX_2"/>
    <property type="match status" value="1"/>
</dbReference>
<feature type="domain" description="Homeobox" evidence="13">
    <location>
        <begin position="485"/>
        <end position="545"/>
    </location>
</feature>
<evidence type="ECO:0000259" key="14">
    <source>
        <dbReference type="PROSITE" id="PS50994"/>
    </source>
</evidence>
<dbReference type="Proteomes" id="UP000225706">
    <property type="component" value="Unassembled WGS sequence"/>
</dbReference>
<dbReference type="PANTHER" id="PTHR45636">
    <property type="entry name" value="PAIRED BOX PROTEIN PAX-6-RELATED-RELATED"/>
    <property type="match status" value="1"/>
</dbReference>
<evidence type="ECO:0000256" key="6">
    <source>
        <dbReference type="ARBA" id="ARBA00023125"/>
    </source>
</evidence>
<evidence type="ECO:0000259" key="13">
    <source>
        <dbReference type="PROSITE" id="PS50071"/>
    </source>
</evidence>
<dbReference type="InterPro" id="IPR001523">
    <property type="entry name" value="Paired_dom"/>
</dbReference>
<dbReference type="Pfam" id="PF00292">
    <property type="entry name" value="PAX"/>
    <property type="match status" value="1"/>
</dbReference>